<evidence type="ECO:0000256" key="1">
    <source>
        <dbReference type="SAM" id="MobiDB-lite"/>
    </source>
</evidence>
<dbReference type="EMBL" id="CP086322">
    <property type="protein sequence ID" value="UQA96707.1"/>
    <property type="molecule type" value="Genomic_DNA"/>
</dbReference>
<dbReference type="RefSeq" id="WP_248867630.1">
    <property type="nucleotide sequence ID" value="NZ_CP086322.1"/>
</dbReference>
<dbReference type="PROSITE" id="PS51257">
    <property type="entry name" value="PROKAR_LIPOPROTEIN"/>
    <property type="match status" value="1"/>
</dbReference>
<organism evidence="3 4">
    <name type="scientific">Streptomyces halobius</name>
    <dbReference type="NCBI Taxonomy" id="2879846"/>
    <lineage>
        <taxon>Bacteria</taxon>
        <taxon>Bacillati</taxon>
        <taxon>Actinomycetota</taxon>
        <taxon>Actinomycetes</taxon>
        <taxon>Kitasatosporales</taxon>
        <taxon>Streptomycetaceae</taxon>
        <taxon>Streptomyces</taxon>
    </lineage>
</organism>
<feature type="signal peptide" evidence="2">
    <location>
        <begin position="1"/>
        <end position="31"/>
    </location>
</feature>
<name>A0ABY4MHH7_9ACTN</name>
<proteinExistence type="predicted"/>
<evidence type="ECO:0000313" key="3">
    <source>
        <dbReference type="EMBL" id="UQA96707.1"/>
    </source>
</evidence>
<evidence type="ECO:0008006" key="5">
    <source>
        <dbReference type="Google" id="ProtNLM"/>
    </source>
</evidence>
<feature type="chain" id="PRO_5046486328" description="Lipoprotein" evidence="2">
    <location>
        <begin position="32"/>
        <end position="157"/>
    </location>
</feature>
<evidence type="ECO:0000313" key="4">
    <source>
        <dbReference type="Proteomes" id="UP000830115"/>
    </source>
</evidence>
<evidence type="ECO:0000256" key="2">
    <source>
        <dbReference type="SAM" id="SignalP"/>
    </source>
</evidence>
<feature type="region of interest" description="Disordered" evidence="1">
    <location>
        <begin position="25"/>
        <end position="55"/>
    </location>
</feature>
<keyword evidence="4" id="KW-1185">Reference proteome</keyword>
<gene>
    <name evidence="3" type="ORF">K9S39_36885</name>
</gene>
<protein>
    <recommendedName>
        <fullName evidence="5">Lipoprotein</fullName>
    </recommendedName>
</protein>
<sequence>MTPSRMPRPVLLRTALLAAALASGCSSSQEAPRPAPSASISVTSQPPSPEAAEEPSAVISYAGKTKIVTVGDVEIRATANEAGINVACNVTNTSDEATNIKVTVSVGDGDEWVTTNNFEFRQVSAGKSASQTTLMATSYADDLPEDPKVYIDSVQHY</sequence>
<keyword evidence="2" id="KW-0732">Signal</keyword>
<accession>A0ABY4MHH7</accession>
<reference evidence="3" key="1">
    <citation type="submission" date="2021-10" db="EMBL/GenBank/DDBJ databases">
        <title>Streptomyces nigrumlapis sp.nov.,an antimicrobial producing actinobacterium isolated from Black Gobi rocks.</title>
        <authorList>
            <person name="Wen Y."/>
            <person name="Zhang W."/>
            <person name="Liu X.G."/>
        </authorList>
    </citation>
    <scope>NUCLEOTIDE SEQUENCE</scope>
    <source>
        <strain evidence="3">ST13-2-2</strain>
    </source>
</reference>
<dbReference type="Proteomes" id="UP000830115">
    <property type="component" value="Chromosome"/>
</dbReference>